<dbReference type="InterPro" id="IPR005119">
    <property type="entry name" value="LysR_subst-bd"/>
</dbReference>
<evidence type="ECO:0000256" key="4">
    <source>
        <dbReference type="ARBA" id="ARBA00023163"/>
    </source>
</evidence>
<dbReference type="Gene3D" id="1.10.10.10">
    <property type="entry name" value="Winged helix-like DNA-binding domain superfamily/Winged helix DNA-binding domain"/>
    <property type="match status" value="1"/>
</dbReference>
<dbReference type="RefSeq" id="WP_094842591.1">
    <property type="nucleotide sequence ID" value="NZ_NEVS01000004.1"/>
</dbReference>
<dbReference type="EMBL" id="NEVS01000004">
    <property type="protein sequence ID" value="OZI61186.1"/>
    <property type="molecule type" value="Genomic_DNA"/>
</dbReference>
<evidence type="ECO:0000259" key="5">
    <source>
        <dbReference type="PROSITE" id="PS50931"/>
    </source>
</evidence>
<dbReference type="InterPro" id="IPR000847">
    <property type="entry name" value="LysR_HTH_N"/>
</dbReference>
<gene>
    <name evidence="6" type="ORF">CAL28_17770</name>
</gene>
<dbReference type="Gene3D" id="3.40.190.290">
    <property type="match status" value="1"/>
</dbReference>
<dbReference type="PANTHER" id="PTHR30537">
    <property type="entry name" value="HTH-TYPE TRANSCRIPTIONAL REGULATOR"/>
    <property type="match status" value="1"/>
</dbReference>
<dbReference type="FunFam" id="1.10.10.10:FF:000001">
    <property type="entry name" value="LysR family transcriptional regulator"/>
    <property type="match status" value="1"/>
</dbReference>
<dbReference type="InterPro" id="IPR036390">
    <property type="entry name" value="WH_DNA-bd_sf"/>
</dbReference>
<dbReference type="CDD" id="cd08475">
    <property type="entry name" value="PBP2_CrgA_like_6"/>
    <property type="match status" value="1"/>
</dbReference>
<reference evidence="7" key="1">
    <citation type="submission" date="2017-05" db="EMBL/GenBank/DDBJ databases">
        <title>Complete and WGS of Bordetella genogroups.</title>
        <authorList>
            <person name="Spilker T."/>
            <person name="Lipuma J."/>
        </authorList>
    </citation>
    <scope>NUCLEOTIDE SEQUENCE [LARGE SCALE GENOMIC DNA]</scope>
    <source>
        <strain evidence="7">AU8856</strain>
    </source>
</reference>
<accession>A0A261UGX7</accession>
<evidence type="ECO:0000313" key="6">
    <source>
        <dbReference type="EMBL" id="OZI61186.1"/>
    </source>
</evidence>
<evidence type="ECO:0000313" key="7">
    <source>
        <dbReference type="Proteomes" id="UP000215767"/>
    </source>
</evidence>
<dbReference type="SUPFAM" id="SSF46785">
    <property type="entry name" value="Winged helix' DNA-binding domain"/>
    <property type="match status" value="1"/>
</dbReference>
<evidence type="ECO:0000256" key="1">
    <source>
        <dbReference type="ARBA" id="ARBA00009437"/>
    </source>
</evidence>
<keyword evidence="3" id="KW-0238">DNA-binding</keyword>
<dbReference type="InterPro" id="IPR036388">
    <property type="entry name" value="WH-like_DNA-bd_sf"/>
</dbReference>
<feature type="domain" description="HTH lysR-type" evidence="5">
    <location>
        <begin position="5"/>
        <end position="62"/>
    </location>
</feature>
<keyword evidence="2" id="KW-0805">Transcription regulation</keyword>
<dbReference type="GO" id="GO:0043565">
    <property type="term" value="F:sequence-specific DNA binding"/>
    <property type="evidence" value="ECO:0007669"/>
    <property type="project" value="TreeGrafter"/>
</dbReference>
<dbReference type="AlphaFoldDB" id="A0A261UGX7"/>
<dbReference type="GO" id="GO:0003700">
    <property type="term" value="F:DNA-binding transcription factor activity"/>
    <property type="evidence" value="ECO:0007669"/>
    <property type="project" value="InterPro"/>
</dbReference>
<dbReference type="InterPro" id="IPR058163">
    <property type="entry name" value="LysR-type_TF_proteobact-type"/>
</dbReference>
<evidence type="ECO:0000256" key="3">
    <source>
        <dbReference type="ARBA" id="ARBA00023125"/>
    </source>
</evidence>
<name>A0A261UGX7_9BORD</name>
<dbReference type="PRINTS" id="PR00039">
    <property type="entry name" value="HTHLYSR"/>
</dbReference>
<dbReference type="Pfam" id="PF03466">
    <property type="entry name" value="LysR_substrate"/>
    <property type="match status" value="1"/>
</dbReference>
<proteinExistence type="inferred from homology"/>
<comment type="caution">
    <text evidence="6">The sequence shown here is derived from an EMBL/GenBank/DDBJ whole genome shotgun (WGS) entry which is preliminary data.</text>
</comment>
<organism evidence="6 7">
    <name type="scientific">Bordetella genomosp. 11</name>
    <dbReference type="NCBI Taxonomy" id="1416808"/>
    <lineage>
        <taxon>Bacteria</taxon>
        <taxon>Pseudomonadati</taxon>
        <taxon>Pseudomonadota</taxon>
        <taxon>Betaproteobacteria</taxon>
        <taxon>Burkholderiales</taxon>
        <taxon>Alcaligenaceae</taxon>
        <taxon>Bordetella</taxon>
    </lineage>
</organism>
<dbReference type="GO" id="GO:0006351">
    <property type="term" value="P:DNA-templated transcription"/>
    <property type="evidence" value="ECO:0007669"/>
    <property type="project" value="TreeGrafter"/>
</dbReference>
<dbReference type="OrthoDB" id="9110639at2"/>
<comment type="similarity">
    <text evidence="1">Belongs to the LysR transcriptional regulatory family.</text>
</comment>
<dbReference type="SUPFAM" id="SSF53850">
    <property type="entry name" value="Periplasmic binding protein-like II"/>
    <property type="match status" value="1"/>
</dbReference>
<dbReference type="PROSITE" id="PS50931">
    <property type="entry name" value="HTH_LYSR"/>
    <property type="match status" value="1"/>
</dbReference>
<dbReference type="PANTHER" id="PTHR30537:SF5">
    <property type="entry name" value="HTH-TYPE TRANSCRIPTIONAL ACTIVATOR TTDR-RELATED"/>
    <property type="match status" value="1"/>
</dbReference>
<protein>
    <submittedName>
        <fullName evidence="6">LysR family transcriptional regulator</fullName>
    </submittedName>
</protein>
<dbReference type="Proteomes" id="UP000215767">
    <property type="component" value="Unassembled WGS sequence"/>
</dbReference>
<keyword evidence="4" id="KW-0804">Transcription</keyword>
<evidence type="ECO:0000256" key="2">
    <source>
        <dbReference type="ARBA" id="ARBA00023015"/>
    </source>
</evidence>
<keyword evidence="7" id="KW-1185">Reference proteome</keyword>
<sequence>MLPAERLKGIEAFVASVDAGSFTAAAQRLSLTNSAVSKSVARLEDRLAVRLFDRTTRKLALTDAGAAFYQTCVRVLADLAEAESVLAAGRAEPVGRLRLDAPAAFGRMKVWPLLLQFAESHPHLHPHVSFTDRFVDLIEEGIDLAVRIGGPEHWPATLGHRYLGRERLIFCAGPSYLARHGVPASLDELVAHAAVLYGRADGSTSPWRIAHPDGTVERRTMQGRIVVGSGEAQVAAVQAGCGIAQLATWLVEDKLASGELTAILPELTTDGLPLNLVWPVGRQLQPKVAAVVTWLADGLRVSDADRSRQSSR</sequence>
<dbReference type="Pfam" id="PF00126">
    <property type="entry name" value="HTH_1"/>
    <property type="match status" value="1"/>
</dbReference>